<dbReference type="GO" id="GO:0005788">
    <property type="term" value="C:endoplasmic reticulum lumen"/>
    <property type="evidence" value="ECO:0007669"/>
    <property type="project" value="UniProtKB-SubCell"/>
</dbReference>
<dbReference type="Pfam" id="PF06427">
    <property type="entry name" value="UDP-g_GGTase"/>
    <property type="match status" value="1"/>
</dbReference>
<accession>A0A397TLX1</accession>
<dbReference type="Pfam" id="PF18400">
    <property type="entry name" value="Thioredoxin_12"/>
    <property type="match status" value="1"/>
</dbReference>
<dbReference type="InterPro" id="IPR009448">
    <property type="entry name" value="UDP-g_GGtrans"/>
</dbReference>
<comment type="pathway">
    <text evidence="3">Protein modification; protein glycosylation.</text>
</comment>
<dbReference type="InterPro" id="IPR040694">
    <property type="entry name" value="UGGT_TRXL_2"/>
</dbReference>
<dbReference type="GO" id="GO:0051082">
    <property type="term" value="F:unfolded protein binding"/>
    <property type="evidence" value="ECO:0007669"/>
    <property type="project" value="TreeGrafter"/>
</dbReference>
<keyword evidence="5 15" id="KW-0808">Transferase</keyword>
<name>A0A397TLX1_9GLOM</name>
<feature type="domain" description="UGGT thioredoxin-like" evidence="11">
    <location>
        <begin position="251"/>
        <end position="381"/>
    </location>
</feature>
<keyword evidence="7" id="KW-0256">Endoplasmic reticulum</keyword>
<feature type="region of interest" description="Disordered" evidence="9">
    <location>
        <begin position="1458"/>
        <end position="1494"/>
    </location>
</feature>
<evidence type="ECO:0000256" key="6">
    <source>
        <dbReference type="ARBA" id="ARBA00022729"/>
    </source>
</evidence>
<feature type="domain" description="Glucosyltransferase 24 catalytic" evidence="14">
    <location>
        <begin position="1176"/>
        <end position="1442"/>
    </location>
</feature>
<evidence type="ECO:0000259" key="12">
    <source>
        <dbReference type="Pfam" id="PF18402"/>
    </source>
</evidence>
<dbReference type="FunFam" id="3.90.550.10:FF:000065">
    <property type="entry name" value="UDP-glucose:glycoprotein glucosyltransferase, putative"/>
    <property type="match status" value="1"/>
</dbReference>
<dbReference type="InterPro" id="IPR040693">
    <property type="entry name" value="UGGT_TRXL_1"/>
</dbReference>
<dbReference type="OrthoDB" id="27683at2759"/>
<dbReference type="GO" id="GO:0036503">
    <property type="term" value="P:ERAD pathway"/>
    <property type="evidence" value="ECO:0007669"/>
    <property type="project" value="TreeGrafter"/>
</dbReference>
<sequence length="1494" mass="171008">MLIILFLISRESVSVENSTAYYPLIDEFISQELFSSELTDQEVYNEALGVIKSKQYLSTPTSVSILEFSLSLHTTAPAIQAYYHYYNATVVPSKQEFDDNFNPECDVWVDWYGHQACNVEDFEKLSGFGNSGQHPKLLPFDHILSSNAETSTPLVILYADVISPSFVTFHQFITELVDNGEAEYVLRYKPPKKSQDTLYLAGYGVELALKKTDYIVIDDRKVETGRILISNSESYNDSRSEKLSDHLFEEDISDIKPLTTRAIKELGVKAAQFITASQSPLSTLAHLSQNLPKYSYHIAQLNLNSSLQQEIRINQNYVGLKSNSFWLNGLIVDPSSIDPFSLLKMLRRERQNVLSLMSLGMNSQQAIDLLASPIISELKSSQDLIKGIFDVRDKSDKKNILIWLNDLEKDERYSSWPTRIFDILRPVYPGQMRYIRKNLFNVLFVIDLSSTENLNIITEIKLFIERNVPIRFGLIPLVDKEKNESLIMAKLFYYLVGQYPKSLTMQFFSQNKSVNKVKIAEKQFNKVISDQTPKDKTSVRSFYEIIKSDGESLLEEQIFGATEFINKFRINTDGKGAIFVNGKYFDMDDNYQRDMVQTINEHTAFIQQKIYVGEISDHTDVSEYFMTLPNIPSRRNPYVFISDLQILNVINLADEKNGNSEKLNNLRYIYSMKQDDNEVPISLLLVTNFDSEYGAKQGLEALKYLDESPNVRLAFIHNPSTQTSAHKIKMPFVEQIGESQEISISDSEKINSARSFGWQSVDKVKSQTYWRGWNSFTRKTLKLNENDTAIIVNGRVVGPFINEDLFVLEDFKLLIDIEVSERIDPVINATKAVNLTMYLSNYSDFVTKATSIIAASMISDVPVGLFDGQELKRDLSFKKLKSKHSKVVIGDIEAALYKISVVIDPLSETAQKWSTILEILSQVDGVAIELYLNPRMGLNEIPIKRFYRYVLEPRLNFNSTTGNLIAPSAYFSNLPEDPLLTLGMDVIQAWLVTPKVSIHDLDNIRLANLDSRSRIKGVESVFELKNILIEGHARDMTLNAPPSGLQIILGTKNYPSMVDTIVMANLGYLQLKANPGIWIFSLREGKSTEIFDIQSVGSEGWYSRNVETIGNEIVLNNFEGLIIYPRFTRKPGKENEDVLKFEGKDGIWDYIFNGILTVSFRRFSNKDVSKQNKAEINIFSVASGHLYERFLSIMILSVLRHTKSSVKFWFIENFLSPSFKDFIPYMAKEYNFEYELVTYKWPHWLRAQKEKQRTIWGYKILFLDVLFPLDLDKVIFVDADQIVRADLKELVDMDLQGAPYGYTPFCDNRPEMDGFRFWKHGYWKDHLRGKPYHISALYVIDLQRFRHMAAGDQIRGQYQSLSADPNSLANLDQDLPNNMQHIVPIFSLPLEWLWCETWCSDESLVGAKTIDLCNNPLTKEPKLDRARRQVPEWESYDKEVATLAARIFQSLKTLITESNSQSGSAIEESSESQIPAETTTTMPDKSSTLVHEEL</sequence>
<dbReference type="PANTHER" id="PTHR11226">
    <property type="entry name" value="UDP-GLUCOSE GLYCOPROTEIN:GLUCOSYLTRANSFERASE"/>
    <property type="match status" value="1"/>
</dbReference>
<dbReference type="EMBL" id="QKYT01000016">
    <property type="protein sequence ID" value="RIA98379.1"/>
    <property type="molecule type" value="Genomic_DNA"/>
</dbReference>
<evidence type="ECO:0000256" key="5">
    <source>
        <dbReference type="ARBA" id="ARBA00022679"/>
    </source>
</evidence>
<evidence type="ECO:0000256" key="1">
    <source>
        <dbReference type="ARBA" id="ARBA00001913"/>
    </source>
</evidence>
<evidence type="ECO:0000256" key="8">
    <source>
        <dbReference type="ARBA" id="ARBA00023180"/>
    </source>
</evidence>
<evidence type="ECO:0000259" key="13">
    <source>
        <dbReference type="Pfam" id="PF18403"/>
    </source>
</evidence>
<keyword evidence="8" id="KW-0325">Glycoprotein</keyword>
<evidence type="ECO:0000259" key="10">
    <source>
        <dbReference type="Pfam" id="PF18400"/>
    </source>
</evidence>
<dbReference type="CDD" id="cd06432">
    <property type="entry name" value="GT8_HUGT1_C_like"/>
    <property type="match status" value="1"/>
</dbReference>
<keyword evidence="6" id="KW-0732">Signal</keyword>
<feature type="compositionally biased region" description="Polar residues" evidence="9">
    <location>
        <begin position="1471"/>
        <end position="1494"/>
    </location>
</feature>
<evidence type="ECO:0000313" key="15">
    <source>
        <dbReference type="EMBL" id="RIA98379.1"/>
    </source>
</evidence>
<evidence type="ECO:0000256" key="7">
    <source>
        <dbReference type="ARBA" id="ARBA00022824"/>
    </source>
</evidence>
<proteinExistence type="inferred from homology"/>
<feature type="domain" description="UDP-glucose:glycoprotein glucosyltransferase thioredoxin-like" evidence="13">
    <location>
        <begin position="659"/>
        <end position="854"/>
    </location>
</feature>
<dbReference type="SUPFAM" id="SSF53448">
    <property type="entry name" value="Nucleotide-diphospho-sugar transferases"/>
    <property type="match status" value="1"/>
</dbReference>
<gene>
    <name evidence="15" type="ORF">C1645_685936</name>
</gene>
<feature type="domain" description="UGGT thioredoxin-like" evidence="10">
    <location>
        <begin position="10"/>
        <end position="196"/>
    </location>
</feature>
<dbReference type="PANTHER" id="PTHR11226:SF0">
    <property type="entry name" value="UDP-GLUCOSE:GLYCOPROTEIN GLUCOSYLTRANSFERASE"/>
    <property type="match status" value="1"/>
</dbReference>
<evidence type="ECO:0000256" key="3">
    <source>
        <dbReference type="ARBA" id="ARBA00004922"/>
    </source>
</evidence>
<dbReference type="STRING" id="658196.A0A397TLX1"/>
<dbReference type="GO" id="GO:0018279">
    <property type="term" value="P:protein N-linked glycosylation via asparagine"/>
    <property type="evidence" value="ECO:0007669"/>
    <property type="project" value="TreeGrafter"/>
</dbReference>
<dbReference type="Pfam" id="PF18403">
    <property type="entry name" value="Thioredoxin_15"/>
    <property type="match status" value="1"/>
</dbReference>
<dbReference type="GO" id="GO:0003980">
    <property type="term" value="F:UDP-glucose:glycoprotein glucosyltransferase activity"/>
    <property type="evidence" value="ECO:0007669"/>
    <property type="project" value="InterPro"/>
</dbReference>
<comment type="similarity">
    <text evidence="4">Belongs to the glycosyltransferase 8 family.</text>
</comment>
<dbReference type="InterPro" id="IPR040525">
    <property type="entry name" value="UGGT_TRXL_4"/>
</dbReference>
<feature type="domain" description="UGGT thioredoxin-like" evidence="12">
    <location>
        <begin position="389"/>
        <end position="639"/>
    </location>
</feature>
<comment type="cofactor">
    <cofactor evidence="1">
        <name>Ca(2+)</name>
        <dbReference type="ChEBI" id="CHEBI:29108"/>
    </cofactor>
</comment>
<dbReference type="InterPro" id="IPR040497">
    <property type="entry name" value="Glyco_transf_24"/>
</dbReference>
<dbReference type="Pfam" id="PF18402">
    <property type="entry name" value="Thioredoxin_14"/>
    <property type="match status" value="1"/>
</dbReference>
<reference evidence="15 16" key="1">
    <citation type="submission" date="2018-06" db="EMBL/GenBank/DDBJ databases">
        <title>Comparative genomics reveals the genomic features of Rhizophagus irregularis, R. cerebriforme, R. diaphanum and Gigaspora rosea, and their symbiotic lifestyle signature.</title>
        <authorList>
            <person name="Morin E."/>
            <person name="San Clemente H."/>
            <person name="Chen E.C.H."/>
            <person name="De La Providencia I."/>
            <person name="Hainaut M."/>
            <person name="Kuo A."/>
            <person name="Kohler A."/>
            <person name="Murat C."/>
            <person name="Tang N."/>
            <person name="Roy S."/>
            <person name="Loubradou J."/>
            <person name="Henrissat B."/>
            <person name="Grigoriev I.V."/>
            <person name="Corradi N."/>
            <person name="Roux C."/>
            <person name="Martin F.M."/>
        </authorList>
    </citation>
    <scope>NUCLEOTIDE SEQUENCE [LARGE SCALE GENOMIC DNA]</scope>
    <source>
        <strain evidence="15 16">DAOM 227022</strain>
    </source>
</reference>
<dbReference type="Pfam" id="PF18404">
    <property type="entry name" value="Glyco_transf_24"/>
    <property type="match status" value="1"/>
</dbReference>
<evidence type="ECO:0000259" key="11">
    <source>
        <dbReference type="Pfam" id="PF18401"/>
    </source>
</evidence>
<comment type="subcellular location">
    <subcellularLocation>
        <location evidence="2">Endoplasmic reticulum lumen</location>
    </subcellularLocation>
</comment>
<evidence type="ECO:0000256" key="2">
    <source>
        <dbReference type="ARBA" id="ARBA00004319"/>
    </source>
</evidence>
<dbReference type="Gene3D" id="3.90.550.10">
    <property type="entry name" value="Spore Coat Polysaccharide Biosynthesis Protein SpsA, Chain A"/>
    <property type="match status" value="1"/>
</dbReference>
<comment type="caution">
    <text evidence="15">The sequence shown here is derived from an EMBL/GenBank/DDBJ whole genome shotgun (WGS) entry which is preliminary data.</text>
</comment>
<evidence type="ECO:0000256" key="4">
    <source>
        <dbReference type="ARBA" id="ARBA00006351"/>
    </source>
</evidence>
<evidence type="ECO:0000256" key="9">
    <source>
        <dbReference type="SAM" id="MobiDB-lite"/>
    </source>
</evidence>
<dbReference type="InterPro" id="IPR029044">
    <property type="entry name" value="Nucleotide-diphossugar_trans"/>
</dbReference>
<dbReference type="Proteomes" id="UP000265703">
    <property type="component" value="Unassembled WGS sequence"/>
</dbReference>
<keyword evidence="16" id="KW-1185">Reference proteome</keyword>
<evidence type="ECO:0000259" key="14">
    <source>
        <dbReference type="Pfam" id="PF18404"/>
    </source>
</evidence>
<evidence type="ECO:0000313" key="16">
    <source>
        <dbReference type="Proteomes" id="UP000265703"/>
    </source>
</evidence>
<organism evidence="15 16">
    <name type="scientific">Glomus cerebriforme</name>
    <dbReference type="NCBI Taxonomy" id="658196"/>
    <lineage>
        <taxon>Eukaryota</taxon>
        <taxon>Fungi</taxon>
        <taxon>Fungi incertae sedis</taxon>
        <taxon>Mucoromycota</taxon>
        <taxon>Glomeromycotina</taxon>
        <taxon>Glomeromycetes</taxon>
        <taxon>Glomerales</taxon>
        <taxon>Glomeraceae</taxon>
        <taxon>Glomus</taxon>
    </lineage>
</organism>
<dbReference type="InterPro" id="IPR040692">
    <property type="entry name" value="UGGT_TRXL_3"/>
</dbReference>
<dbReference type="UniPathway" id="UPA00378"/>
<protein>
    <submittedName>
        <fullName evidence="15">Glycosyltransferase Family 24 protein</fullName>
    </submittedName>
</protein>
<dbReference type="Pfam" id="PF18401">
    <property type="entry name" value="Thioredoxin_13"/>
    <property type="match status" value="1"/>
</dbReference>